<evidence type="ECO:0000256" key="1">
    <source>
        <dbReference type="SAM" id="MobiDB-lite"/>
    </source>
</evidence>
<accession>A0A507CZ97</accession>
<protein>
    <submittedName>
        <fullName evidence="2">Uncharacterized protein</fullName>
    </submittedName>
</protein>
<name>A0A507CZ97_9FUNG</name>
<feature type="non-terminal residue" evidence="2">
    <location>
        <position position="62"/>
    </location>
</feature>
<feature type="region of interest" description="Disordered" evidence="1">
    <location>
        <begin position="1"/>
        <end position="31"/>
    </location>
</feature>
<sequence>MREHFRESFPPDKKKRSSEEITSPVPKPRDTKLPITITVLDHELYNLFLKKAKIDTPKSLQR</sequence>
<keyword evidence="3" id="KW-1185">Reference proteome</keyword>
<dbReference type="VEuPathDB" id="FungiDB:SeMB42_g04282"/>
<comment type="caution">
    <text evidence="2">The sequence shown here is derived from an EMBL/GenBank/DDBJ whole genome shotgun (WGS) entry which is preliminary data.</text>
</comment>
<evidence type="ECO:0000313" key="3">
    <source>
        <dbReference type="Proteomes" id="UP000317494"/>
    </source>
</evidence>
<feature type="compositionally biased region" description="Basic and acidic residues" evidence="1">
    <location>
        <begin position="1"/>
        <end position="12"/>
    </location>
</feature>
<gene>
    <name evidence="2" type="ORF">SeMB42_g04282</name>
</gene>
<dbReference type="AlphaFoldDB" id="A0A507CZ97"/>
<reference evidence="2 3" key="1">
    <citation type="journal article" date="2019" name="Sci. Rep.">
        <title>Comparative genomics of chytrid fungi reveal insights into the obligate biotrophic and pathogenic lifestyle of Synchytrium endobioticum.</title>
        <authorList>
            <person name="van de Vossenberg B.T.L.H."/>
            <person name="Warris S."/>
            <person name="Nguyen H.D.T."/>
            <person name="van Gent-Pelzer M.P.E."/>
            <person name="Joly D.L."/>
            <person name="van de Geest H.C."/>
            <person name="Bonants P.J.M."/>
            <person name="Smith D.S."/>
            <person name="Levesque C.A."/>
            <person name="van der Lee T.A.J."/>
        </authorList>
    </citation>
    <scope>NUCLEOTIDE SEQUENCE [LARGE SCALE GENOMIC DNA]</scope>
    <source>
        <strain evidence="2 3">MB42</strain>
    </source>
</reference>
<proteinExistence type="predicted"/>
<dbReference type="Proteomes" id="UP000317494">
    <property type="component" value="Unassembled WGS sequence"/>
</dbReference>
<organism evidence="2 3">
    <name type="scientific">Synchytrium endobioticum</name>
    <dbReference type="NCBI Taxonomy" id="286115"/>
    <lineage>
        <taxon>Eukaryota</taxon>
        <taxon>Fungi</taxon>
        <taxon>Fungi incertae sedis</taxon>
        <taxon>Chytridiomycota</taxon>
        <taxon>Chytridiomycota incertae sedis</taxon>
        <taxon>Chytridiomycetes</taxon>
        <taxon>Synchytriales</taxon>
        <taxon>Synchytriaceae</taxon>
        <taxon>Synchytrium</taxon>
    </lineage>
</organism>
<evidence type="ECO:0000313" key="2">
    <source>
        <dbReference type="EMBL" id="TPX44547.1"/>
    </source>
</evidence>
<dbReference type="EMBL" id="QEAN01000170">
    <property type="protein sequence ID" value="TPX44547.1"/>
    <property type="molecule type" value="Genomic_DNA"/>
</dbReference>